<keyword evidence="4" id="KW-1185">Reference proteome</keyword>
<feature type="region of interest" description="Disordered" evidence="1">
    <location>
        <begin position="171"/>
        <end position="203"/>
    </location>
</feature>
<dbReference type="GO" id="GO:0005829">
    <property type="term" value="C:cytosol"/>
    <property type="evidence" value="ECO:0007669"/>
    <property type="project" value="TreeGrafter"/>
</dbReference>
<dbReference type="GO" id="GO:0030552">
    <property type="term" value="F:cAMP binding"/>
    <property type="evidence" value="ECO:0007669"/>
    <property type="project" value="TreeGrafter"/>
</dbReference>
<dbReference type="GO" id="GO:0004862">
    <property type="term" value="F:cAMP-dependent protein kinase inhibitor activity"/>
    <property type="evidence" value="ECO:0007669"/>
    <property type="project" value="TreeGrafter"/>
</dbReference>
<feature type="domain" description="Cyclic nucleotide-binding" evidence="2">
    <location>
        <begin position="738"/>
        <end position="835"/>
    </location>
</feature>
<sequence length="971" mass="103861">MSSPGGASPQAPKRAAAAVGDDVAFVFPEGGGYDDDCACTDAEDVLDDQASQQTLAKYAASVHAARRGALTALPFDESEAPNCAPDAAAATAADAAILRDVFASHPLLRLLDAAARAALMRATVREEVAPGGLVAPPLEMNTSFVIVTHGSVYATPNEAAERISAMEQLLQSAAPASPSEGCERHAEGSRSSAGDASKVAGGPHLPGETFFPVNLLYATRPSHVLRAGDDGATICRLYMQSFKCLLSKPRTPPQDAAATPANDAGLPGPQGDAAAGASVSTREASQHAQMDFYVFPVDGDAPGPALELPRAPQEELDAEGTQELCRRAREKKRRPAVVGESVWRNDVFCPSLREKPAEERVMLHQMVRRLPLFASLPEQYVEFIVDAFERRVFPPGASITAADGGLSHEFHWVERGRVVCGAGPTRATQNGGGPEAAPTCSSQCSHADTNGGGNGVRGETLAWQAGDIVSPHRLLFMYNDNVDAAPARYAAAEESGEVVLWTLRRVVLKRILMTATLREQQRLLSIVDGVGLFGALSSVERLRLTDALVPTAYAPGSCLLRVGSTPDGVFLIDTGTVEAQRATGGGTVAHVRFLGRKSCVGAMEVFTVSRSPFDYVAYSHVSGYRLRCEDMARLLPHSALLRIANGWCVGEGARQGEELRSLERLRQEQRDAASDSGSEEGYTDDMCPVALKTAEDDAFLHRFFTNATAFREASSMQRGLAVAAFEPKRELPCGCVLYAEDPTVASEARRRQCMYVIADGAVTLSHGGEIIATYRRGQAVSVTPLLQKRRATPATTATVASPTCSLYQLDRKPFRCLLMTAYLRHLRSSRALLSTAPLASRLGDAALTAISDCAVARVFMPGEVVLACGAEARQVELLLEGTVDVALWRDSAEDTRLRVVAALGPTDVVGGLDLLRNCPSRVCYLATARVRTLSVPAEVFRDTCLRSPAVLEYMRELQRSGRYAFCQREAG</sequence>
<dbReference type="PANTHER" id="PTHR11635:SF152">
    <property type="entry name" value="CAMP-DEPENDENT PROTEIN KINASE TYPE I REGULATORY SUBUNIT-RELATED"/>
    <property type="match status" value="1"/>
</dbReference>
<dbReference type="InterPro" id="IPR014710">
    <property type="entry name" value="RmlC-like_jellyroll"/>
</dbReference>
<feature type="domain" description="Cyclic nucleotide-binding" evidence="2">
    <location>
        <begin position="838"/>
        <end position="941"/>
    </location>
</feature>
<dbReference type="PROSITE" id="PS50042">
    <property type="entry name" value="CNMP_BINDING_3"/>
    <property type="match status" value="4"/>
</dbReference>
<organism evidence="3 4">
    <name type="scientific">Trypanosoma conorhini</name>
    <dbReference type="NCBI Taxonomy" id="83891"/>
    <lineage>
        <taxon>Eukaryota</taxon>
        <taxon>Discoba</taxon>
        <taxon>Euglenozoa</taxon>
        <taxon>Kinetoplastea</taxon>
        <taxon>Metakinetoplastina</taxon>
        <taxon>Trypanosomatida</taxon>
        <taxon>Trypanosomatidae</taxon>
        <taxon>Trypanosoma</taxon>
    </lineage>
</organism>
<protein>
    <submittedName>
        <fullName evidence="3">cAMP-dependent protein kinase type II regulatory chain</fullName>
    </submittedName>
</protein>
<dbReference type="CDD" id="cd00038">
    <property type="entry name" value="CAP_ED"/>
    <property type="match status" value="2"/>
</dbReference>
<evidence type="ECO:0000313" key="4">
    <source>
        <dbReference type="Proteomes" id="UP000284403"/>
    </source>
</evidence>
<dbReference type="GO" id="GO:0005952">
    <property type="term" value="C:cAMP-dependent protein kinase complex"/>
    <property type="evidence" value="ECO:0007669"/>
    <property type="project" value="InterPro"/>
</dbReference>
<name>A0A3S5ITU0_9TRYP</name>
<dbReference type="GO" id="GO:0034236">
    <property type="term" value="F:protein kinase A catalytic subunit binding"/>
    <property type="evidence" value="ECO:0007669"/>
    <property type="project" value="TreeGrafter"/>
</dbReference>
<dbReference type="InterPro" id="IPR000595">
    <property type="entry name" value="cNMP-bd_dom"/>
</dbReference>
<dbReference type="GeneID" id="40316427"/>
<feature type="domain" description="Cyclic nucleotide-binding" evidence="2">
    <location>
        <begin position="372"/>
        <end position="418"/>
    </location>
</feature>
<dbReference type="OrthoDB" id="417078at2759"/>
<dbReference type="SUPFAM" id="SSF51206">
    <property type="entry name" value="cAMP-binding domain-like"/>
    <property type="match status" value="4"/>
</dbReference>
<dbReference type="EMBL" id="MKKU01000118">
    <property type="protein sequence ID" value="RNF23402.1"/>
    <property type="molecule type" value="Genomic_DNA"/>
</dbReference>
<evidence type="ECO:0000256" key="1">
    <source>
        <dbReference type="SAM" id="MobiDB-lite"/>
    </source>
</evidence>
<dbReference type="InterPro" id="IPR018490">
    <property type="entry name" value="cNMP-bd_dom_sf"/>
</dbReference>
<feature type="domain" description="Cyclic nucleotide-binding" evidence="2">
    <location>
        <begin position="532"/>
        <end position="635"/>
    </location>
</feature>
<accession>A0A3S5ITU0</accession>
<evidence type="ECO:0000313" key="3">
    <source>
        <dbReference type="EMBL" id="RNF23402.1"/>
    </source>
</evidence>
<evidence type="ECO:0000259" key="2">
    <source>
        <dbReference type="PROSITE" id="PS50042"/>
    </source>
</evidence>
<dbReference type="PANTHER" id="PTHR11635">
    <property type="entry name" value="CAMP-DEPENDENT PROTEIN KINASE REGULATORY CHAIN"/>
    <property type="match status" value="1"/>
</dbReference>
<dbReference type="Pfam" id="PF00027">
    <property type="entry name" value="cNMP_binding"/>
    <property type="match status" value="1"/>
</dbReference>
<dbReference type="RefSeq" id="XP_029230145.1">
    <property type="nucleotide sequence ID" value="XM_029369739.1"/>
</dbReference>
<dbReference type="SMART" id="SM00100">
    <property type="entry name" value="cNMP"/>
    <property type="match status" value="3"/>
</dbReference>
<dbReference type="AlphaFoldDB" id="A0A3S5ITU0"/>
<reference evidence="3 4" key="1">
    <citation type="journal article" date="2018" name="BMC Genomics">
        <title>Genomic comparison of Trypanosoma conorhini and Trypanosoma rangeli to Trypanosoma cruzi strains of high and low virulence.</title>
        <authorList>
            <person name="Bradwell K.R."/>
            <person name="Koparde V.N."/>
            <person name="Matveyev A.V."/>
            <person name="Serrano M.G."/>
            <person name="Alves J.M."/>
            <person name="Parikh H."/>
            <person name="Huang B."/>
            <person name="Lee V."/>
            <person name="Espinosa-Alvarez O."/>
            <person name="Ortiz P.A."/>
            <person name="Costa-Martins A.G."/>
            <person name="Teixeira M.M."/>
            <person name="Buck G.A."/>
        </authorList>
    </citation>
    <scope>NUCLEOTIDE SEQUENCE [LARGE SCALE GENOMIC DNA]</scope>
    <source>
        <strain evidence="3 4">025E</strain>
    </source>
</reference>
<dbReference type="Proteomes" id="UP000284403">
    <property type="component" value="Unassembled WGS sequence"/>
</dbReference>
<dbReference type="Gene3D" id="2.60.120.10">
    <property type="entry name" value="Jelly Rolls"/>
    <property type="match status" value="4"/>
</dbReference>
<comment type="caution">
    <text evidence="3">The sequence shown here is derived from an EMBL/GenBank/DDBJ whole genome shotgun (WGS) entry which is preliminary data.</text>
</comment>
<gene>
    <name evidence="3" type="ORF">Tco025E_02816</name>
</gene>
<dbReference type="InterPro" id="IPR050503">
    <property type="entry name" value="cAMP-dep_PK_reg_su-like"/>
</dbReference>
<proteinExistence type="predicted"/>
<feature type="region of interest" description="Disordered" evidence="1">
    <location>
        <begin position="250"/>
        <end position="278"/>
    </location>
</feature>